<keyword evidence="4 6" id="KW-0573">Peptidoglycan synthesis</keyword>
<organism evidence="9 10">
    <name type="scientific">Cellulomonas bogoriensis 69B4 = DSM 16987</name>
    <dbReference type="NCBI Taxonomy" id="1386082"/>
    <lineage>
        <taxon>Bacteria</taxon>
        <taxon>Bacillati</taxon>
        <taxon>Actinomycetota</taxon>
        <taxon>Actinomycetes</taxon>
        <taxon>Micrococcales</taxon>
        <taxon>Cellulomonadaceae</taxon>
        <taxon>Cellulomonas</taxon>
    </lineage>
</organism>
<dbReference type="Proteomes" id="UP000054314">
    <property type="component" value="Unassembled WGS sequence"/>
</dbReference>
<evidence type="ECO:0000313" key="9">
    <source>
        <dbReference type="EMBL" id="KGM08609.1"/>
    </source>
</evidence>
<accession>A0A0A0BNG5</accession>
<comment type="caution">
    <text evidence="9">The sequence shown here is derived from an EMBL/GenBank/DDBJ whole genome shotgun (WGS) entry which is preliminary data.</text>
</comment>
<feature type="domain" description="L,D-TPase catalytic" evidence="8">
    <location>
        <begin position="181"/>
        <end position="296"/>
    </location>
</feature>
<dbReference type="SUPFAM" id="SSF141523">
    <property type="entry name" value="L,D-transpeptidase catalytic domain-like"/>
    <property type="match status" value="1"/>
</dbReference>
<dbReference type="EMBL" id="AXCZ01000282">
    <property type="protein sequence ID" value="KGM08609.1"/>
    <property type="molecule type" value="Genomic_DNA"/>
</dbReference>
<gene>
    <name evidence="9" type="ORF">N869_07595</name>
</gene>
<evidence type="ECO:0000256" key="6">
    <source>
        <dbReference type="PROSITE-ProRule" id="PRU01373"/>
    </source>
</evidence>
<dbReference type="PROSITE" id="PS51257">
    <property type="entry name" value="PROKAR_LIPOPROTEIN"/>
    <property type="match status" value="1"/>
</dbReference>
<dbReference type="AlphaFoldDB" id="A0A0A0BNG5"/>
<name>A0A0A0BNG5_9CELL</name>
<comment type="pathway">
    <text evidence="1 6">Cell wall biogenesis; peptidoglycan biosynthesis.</text>
</comment>
<dbReference type="InterPro" id="IPR005490">
    <property type="entry name" value="LD_TPept_cat_dom"/>
</dbReference>
<feature type="region of interest" description="Disordered" evidence="7">
    <location>
        <begin position="33"/>
        <end position="59"/>
    </location>
</feature>
<dbReference type="PROSITE" id="PS52029">
    <property type="entry name" value="LD_TPASE"/>
    <property type="match status" value="1"/>
</dbReference>
<sequence length="297" mass="30743">MHATRHAKGTVRAAAVLSGTALVTVACTVVGPVVETSPGPARATATQPQPPVARTAPPVPVVPPMPEVDREGLPPADPWAVLPQAPADPDPTTMPDGTLATPLSDAGAVLHDAPGGQPFAVLPQVQYLGQTSYPVIDTHGPWHQVLLTVRRGLPSEVGPGGVNEATGWVHLDEVELHTTDHRIVIDLGEGTVTLSQGTRVLARTEAGYGAPGTPTPETRTFVMSIHPDPAATYSPLFVMFGASSPTLDQFLGGPAPIAIHTFATHRGPISNGCLRVPADALDPFTEVPLGTPVLITS</sequence>
<dbReference type="InterPro" id="IPR038063">
    <property type="entry name" value="Transpep_catalytic_dom"/>
</dbReference>
<reference evidence="9 10" key="1">
    <citation type="submission" date="2013-08" db="EMBL/GenBank/DDBJ databases">
        <title>Genome sequencing of Cellulomonas bogoriensis 69B4.</title>
        <authorList>
            <person name="Chen F."/>
            <person name="Li Y."/>
            <person name="Wang G."/>
        </authorList>
    </citation>
    <scope>NUCLEOTIDE SEQUENCE [LARGE SCALE GENOMIC DNA]</scope>
    <source>
        <strain evidence="9 10">69B4</strain>
    </source>
</reference>
<feature type="active site" description="Proton donor/acceptor" evidence="6">
    <location>
        <position position="260"/>
    </location>
</feature>
<dbReference type="GO" id="GO:0008360">
    <property type="term" value="P:regulation of cell shape"/>
    <property type="evidence" value="ECO:0007669"/>
    <property type="project" value="UniProtKB-UniRule"/>
</dbReference>
<evidence type="ECO:0000256" key="5">
    <source>
        <dbReference type="ARBA" id="ARBA00023316"/>
    </source>
</evidence>
<keyword evidence="3 6" id="KW-0133">Cell shape</keyword>
<feature type="compositionally biased region" description="Low complexity" evidence="7">
    <location>
        <begin position="33"/>
        <end position="56"/>
    </location>
</feature>
<protein>
    <recommendedName>
        <fullName evidence="8">L,D-TPase catalytic domain-containing protein</fullName>
    </recommendedName>
</protein>
<feature type="active site" description="Nucleophile" evidence="6">
    <location>
        <position position="273"/>
    </location>
</feature>
<proteinExistence type="predicted"/>
<evidence type="ECO:0000256" key="4">
    <source>
        <dbReference type="ARBA" id="ARBA00022984"/>
    </source>
</evidence>
<keyword evidence="2" id="KW-0808">Transferase</keyword>
<dbReference type="Gene3D" id="2.40.440.10">
    <property type="entry name" value="L,D-transpeptidase catalytic domain-like"/>
    <property type="match status" value="1"/>
</dbReference>
<evidence type="ECO:0000313" key="10">
    <source>
        <dbReference type="Proteomes" id="UP000054314"/>
    </source>
</evidence>
<dbReference type="UniPathway" id="UPA00219"/>
<evidence type="ECO:0000259" key="8">
    <source>
        <dbReference type="PROSITE" id="PS52029"/>
    </source>
</evidence>
<evidence type="ECO:0000256" key="3">
    <source>
        <dbReference type="ARBA" id="ARBA00022960"/>
    </source>
</evidence>
<dbReference type="GO" id="GO:0071555">
    <property type="term" value="P:cell wall organization"/>
    <property type="evidence" value="ECO:0007669"/>
    <property type="project" value="UniProtKB-UniRule"/>
</dbReference>
<dbReference type="CDD" id="cd16913">
    <property type="entry name" value="YkuD_like"/>
    <property type="match status" value="1"/>
</dbReference>
<dbReference type="RefSeq" id="WP_035062812.1">
    <property type="nucleotide sequence ID" value="NZ_AXCZ01000282.1"/>
</dbReference>
<evidence type="ECO:0000256" key="1">
    <source>
        <dbReference type="ARBA" id="ARBA00004752"/>
    </source>
</evidence>
<keyword evidence="10" id="KW-1185">Reference proteome</keyword>
<evidence type="ECO:0000256" key="7">
    <source>
        <dbReference type="SAM" id="MobiDB-lite"/>
    </source>
</evidence>
<keyword evidence="5 6" id="KW-0961">Cell wall biogenesis/degradation</keyword>
<evidence type="ECO:0000256" key="2">
    <source>
        <dbReference type="ARBA" id="ARBA00022679"/>
    </source>
</evidence>
<dbReference type="Pfam" id="PF03734">
    <property type="entry name" value="YkuD"/>
    <property type="match status" value="1"/>
</dbReference>
<dbReference type="GO" id="GO:0016740">
    <property type="term" value="F:transferase activity"/>
    <property type="evidence" value="ECO:0007669"/>
    <property type="project" value="UniProtKB-KW"/>
</dbReference>
<dbReference type="GO" id="GO:0009252">
    <property type="term" value="P:peptidoglycan biosynthetic process"/>
    <property type="evidence" value="ECO:0007669"/>
    <property type="project" value="UniProtKB-UniPathway"/>
</dbReference>